<accession>A0AAF0U487</accession>
<keyword evidence="2" id="KW-1185">Reference proteome</keyword>
<reference evidence="1" key="1">
    <citation type="submission" date="2023-08" db="EMBL/GenBank/DDBJ databases">
        <title>A de novo genome assembly of Solanum verrucosum Schlechtendal, a Mexican diploid species geographically isolated from the other diploid A-genome species in potato relatives.</title>
        <authorList>
            <person name="Hosaka K."/>
        </authorList>
    </citation>
    <scope>NUCLEOTIDE SEQUENCE</scope>
    <source>
        <tissue evidence="1">Young leaves</tissue>
    </source>
</reference>
<dbReference type="AlphaFoldDB" id="A0AAF0U487"/>
<proteinExistence type="predicted"/>
<sequence>MTFSWLYSSSSLVRASGHPSLDGMLHSSMEIAPESSEFIFPTVNHMQAGDWAPASLLPHYTSHVVPTLHQVSTSAISFLLNNQDFIKLVQVRIAFVFKNSGVLSFQIVHHIQAGTSSHDFFCLTAPPM</sequence>
<dbReference type="Proteomes" id="UP001234989">
    <property type="component" value="Chromosome 7"/>
</dbReference>
<dbReference type="EMBL" id="CP133618">
    <property type="protein sequence ID" value="WMV38921.1"/>
    <property type="molecule type" value="Genomic_DNA"/>
</dbReference>
<gene>
    <name evidence="1" type="ORF">MTR67_032306</name>
</gene>
<organism evidence="1 2">
    <name type="scientific">Solanum verrucosum</name>
    <dbReference type="NCBI Taxonomy" id="315347"/>
    <lineage>
        <taxon>Eukaryota</taxon>
        <taxon>Viridiplantae</taxon>
        <taxon>Streptophyta</taxon>
        <taxon>Embryophyta</taxon>
        <taxon>Tracheophyta</taxon>
        <taxon>Spermatophyta</taxon>
        <taxon>Magnoliopsida</taxon>
        <taxon>eudicotyledons</taxon>
        <taxon>Gunneridae</taxon>
        <taxon>Pentapetalae</taxon>
        <taxon>asterids</taxon>
        <taxon>lamiids</taxon>
        <taxon>Solanales</taxon>
        <taxon>Solanaceae</taxon>
        <taxon>Solanoideae</taxon>
        <taxon>Solaneae</taxon>
        <taxon>Solanum</taxon>
    </lineage>
</organism>
<evidence type="ECO:0000313" key="2">
    <source>
        <dbReference type="Proteomes" id="UP001234989"/>
    </source>
</evidence>
<evidence type="ECO:0000313" key="1">
    <source>
        <dbReference type="EMBL" id="WMV38921.1"/>
    </source>
</evidence>
<protein>
    <submittedName>
        <fullName evidence="1">Uncharacterized protein</fullName>
    </submittedName>
</protein>
<name>A0AAF0U487_SOLVR</name>